<dbReference type="EMBL" id="ABEU02000010">
    <property type="protein sequence ID" value="PNR46724.1"/>
    <property type="molecule type" value="Genomic_DNA"/>
</dbReference>
<organism evidence="1">
    <name type="scientific">Physcomitrium patens</name>
    <name type="common">Spreading-leaved earth moss</name>
    <name type="synonym">Physcomitrella patens</name>
    <dbReference type="NCBI Taxonomy" id="3218"/>
    <lineage>
        <taxon>Eukaryota</taxon>
        <taxon>Viridiplantae</taxon>
        <taxon>Streptophyta</taxon>
        <taxon>Embryophyta</taxon>
        <taxon>Bryophyta</taxon>
        <taxon>Bryophytina</taxon>
        <taxon>Bryopsida</taxon>
        <taxon>Funariidae</taxon>
        <taxon>Funariales</taxon>
        <taxon>Funariaceae</taxon>
        <taxon>Physcomitrium</taxon>
    </lineage>
</organism>
<reference evidence="1 3" key="1">
    <citation type="journal article" date="2008" name="Science">
        <title>The Physcomitrella genome reveals evolutionary insights into the conquest of land by plants.</title>
        <authorList>
            <person name="Rensing S."/>
            <person name="Lang D."/>
            <person name="Zimmer A."/>
            <person name="Terry A."/>
            <person name="Salamov A."/>
            <person name="Shapiro H."/>
            <person name="Nishiyama T."/>
            <person name="Perroud P.-F."/>
            <person name="Lindquist E."/>
            <person name="Kamisugi Y."/>
            <person name="Tanahashi T."/>
            <person name="Sakakibara K."/>
            <person name="Fujita T."/>
            <person name="Oishi K."/>
            <person name="Shin-I T."/>
            <person name="Kuroki Y."/>
            <person name="Toyoda A."/>
            <person name="Suzuki Y."/>
            <person name="Hashimoto A."/>
            <person name="Yamaguchi K."/>
            <person name="Sugano A."/>
            <person name="Kohara Y."/>
            <person name="Fujiyama A."/>
            <person name="Anterola A."/>
            <person name="Aoki S."/>
            <person name="Ashton N."/>
            <person name="Barbazuk W.B."/>
            <person name="Barker E."/>
            <person name="Bennetzen J."/>
            <person name="Bezanilla M."/>
            <person name="Blankenship R."/>
            <person name="Cho S.H."/>
            <person name="Dutcher S."/>
            <person name="Estelle M."/>
            <person name="Fawcett J.A."/>
            <person name="Gundlach H."/>
            <person name="Hanada K."/>
            <person name="Heyl A."/>
            <person name="Hicks K.A."/>
            <person name="Hugh J."/>
            <person name="Lohr M."/>
            <person name="Mayer K."/>
            <person name="Melkozernov A."/>
            <person name="Murata T."/>
            <person name="Nelson D."/>
            <person name="Pils B."/>
            <person name="Prigge M."/>
            <person name="Reiss B."/>
            <person name="Renner T."/>
            <person name="Rombauts S."/>
            <person name="Rushton P."/>
            <person name="Sanderfoot A."/>
            <person name="Schween G."/>
            <person name="Shiu S.-H."/>
            <person name="Stueber K."/>
            <person name="Theodoulou F.L."/>
            <person name="Tu H."/>
            <person name="Van de Peer Y."/>
            <person name="Verrier P.J."/>
            <person name="Waters E."/>
            <person name="Wood A."/>
            <person name="Yang L."/>
            <person name="Cove D."/>
            <person name="Cuming A."/>
            <person name="Hasebe M."/>
            <person name="Lucas S."/>
            <person name="Mishler D.B."/>
            <person name="Reski R."/>
            <person name="Grigoriev I."/>
            <person name="Quatrano R.S."/>
            <person name="Boore J.L."/>
        </authorList>
    </citation>
    <scope>NUCLEOTIDE SEQUENCE [LARGE SCALE GENOMIC DNA]</scope>
    <source>
        <strain evidence="2 3">cv. Gransden 2004</strain>
    </source>
</reference>
<name>A0A2K1JYX5_PHYPA</name>
<gene>
    <name evidence="1" type="ORF">PHYPA_013844</name>
</gene>
<evidence type="ECO:0000313" key="1">
    <source>
        <dbReference type="EMBL" id="PNR46724.1"/>
    </source>
</evidence>
<protein>
    <submittedName>
        <fullName evidence="1 2">Uncharacterized protein</fullName>
    </submittedName>
</protein>
<dbReference type="Proteomes" id="UP000006727">
    <property type="component" value="Chromosome 10"/>
</dbReference>
<reference evidence="2" key="3">
    <citation type="submission" date="2020-12" db="UniProtKB">
        <authorList>
            <consortium name="EnsemblPlants"/>
        </authorList>
    </citation>
    <scope>IDENTIFICATION</scope>
</reference>
<dbReference type="AlphaFoldDB" id="A0A2K1JYX5"/>
<sequence length="82" mass="9663">MTLCIVNVCNNRKEYDLENWYEKALISEITFKEQVQELLTIRGDRVVYAVIVKEIRKRVKWFATLLAHDLIAKVVAPRRLTS</sequence>
<dbReference type="InParanoid" id="A0A2K1JYX5"/>
<reference evidence="1 3" key="2">
    <citation type="journal article" date="2018" name="Plant J.">
        <title>The Physcomitrella patens chromosome-scale assembly reveals moss genome structure and evolution.</title>
        <authorList>
            <person name="Lang D."/>
            <person name="Ullrich K.K."/>
            <person name="Murat F."/>
            <person name="Fuchs J."/>
            <person name="Jenkins J."/>
            <person name="Haas F.B."/>
            <person name="Piednoel M."/>
            <person name="Gundlach H."/>
            <person name="Van Bel M."/>
            <person name="Meyberg R."/>
            <person name="Vives C."/>
            <person name="Morata J."/>
            <person name="Symeonidi A."/>
            <person name="Hiss M."/>
            <person name="Muchero W."/>
            <person name="Kamisugi Y."/>
            <person name="Saleh O."/>
            <person name="Blanc G."/>
            <person name="Decker E.L."/>
            <person name="van Gessel N."/>
            <person name="Grimwood J."/>
            <person name="Hayes R.D."/>
            <person name="Graham S.W."/>
            <person name="Gunter L.E."/>
            <person name="McDaniel S.F."/>
            <person name="Hoernstein S.N.W."/>
            <person name="Larsson A."/>
            <person name="Li F.W."/>
            <person name="Perroud P.F."/>
            <person name="Phillips J."/>
            <person name="Ranjan P."/>
            <person name="Rokshar D.S."/>
            <person name="Rothfels C.J."/>
            <person name="Schneider L."/>
            <person name="Shu S."/>
            <person name="Stevenson D.W."/>
            <person name="Thummler F."/>
            <person name="Tillich M."/>
            <person name="Villarreal Aguilar J.C."/>
            <person name="Widiez T."/>
            <person name="Wong G.K."/>
            <person name="Wymore A."/>
            <person name="Zhang Y."/>
            <person name="Zimmer A.D."/>
            <person name="Quatrano R.S."/>
            <person name="Mayer K.F.X."/>
            <person name="Goodstein D."/>
            <person name="Casacuberta J.M."/>
            <person name="Vandepoele K."/>
            <person name="Reski R."/>
            <person name="Cuming A.C."/>
            <person name="Tuskan G.A."/>
            <person name="Maumus F."/>
            <person name="Salse J."/>
            <person name="Schmutz J."/>
            <person name="Rensing S.A."/>
        </authorList>
    </citation>
    <scope>NUCLEOTIDE SEQUENCE [LARGE SCALE GENOMIC DNA]</scope>
    <source>
        <strain evidence="2 3">cv. Gransden 2004</strain>
    </source>
</reference>
<evidence type="ECO:0000313" key="3">
    <source>
        <dbReference type="Proteomes" id="UP000006727"/>
    </source>
</evidence>
<dbReference type="Gramene" id="Pp3c10_13550V3.1">
    <property type="protein sequence ID" value="Pp3c10_13550V3.1"/>
    <property type="gene ID" value="Pp3c10_13550"/>
</dbReference>
<keyword evidence="3" id="KW-1185">Reference proteome</keyword>
<evidence type="ECO:0000313" key="2">
    <source>
        <dbReference type="EnsemblPlants" id="Pp3c10_13550V3.1"/>
    </source>
</evidence>
<dbReference type="EnsemblPlants" id="Pp3c10_13550V3.1">
    <property type="protein sequence ID" value="Pp3c10_13550V3.1"/>
    <property type="gene ID" value="Pp3c10_13550"/>
</dbReference>
<proteinExistence type="predicted"/>
<accession>A0A2K1JYX5</accession>